<dbReference type="CDD" id="cd06558">
    <property type="entry name" value="crotonase-like"/>
    <property type="match status" value="1"/>
</dbReference>
<evidence type="ECO:0000313" key="6">
    <source>
        <dbReference type="EMBL" id="KAJ4469205.1"/>
    </source>
</evidence>
<dbReference type="AlphaFoldDB" id="A0A9W8ZYR3"/>
<dbReference type="PANTHER" id="PTHR43149:SF1">
    <property type="entry name" value="DELTA(3,5)-DELTA(2,4)-DIENOYL-COA ISOMERASE, MITOCHONDRIAL"/>
    <property type="match status" value="1"/>
</dbReference>
<proteinExistence type="inferred from homology"/>
<name>A0A9W8ZYR3_9AGAR</name>
<comment type="caution">
    <text evidence="6">The sequence shown here is derived from an EMBL/GenBank/DDBJ whole genome shotgun (WGS) entry which is preliminary data.</text>
</comment>
<dbReference type="GO" id="GO:0006631">
    <property type="term" value="P:fatty acid metabolic process"/>
    <property type="evidence" value="ECO:0007669"/>
    <property type="project" value="UniProtKB-KW"/>
</dbReference>
<dbReference type="FunFam" id="1.10.12.10:FF:000004">
    <property type="entry name" value="Delta3,5-delta2,4-dienoyl-CoA isomerase"/>
    <property type="match status" value="1"/>
</dbReference>
<gene>
    <name evidence="6" type="ORF">J3R30DRAFT_3825536</name>
</gene>
<dbReference type="InterPro" id="IPR001753">
    <property type="entry name" value="Enoyl-CoA_hydra/iso"/>
</dbReference>
<dbReference type="OrthoDB" id="14970at2759"/>
<reference evidence="6" key="1">
    <citation type="submission" date="2022-08" db="EMBL/GenBank/DDBJ databases">
        <title>A Global Phylogenomic Analysis of the Shiitake Genus Lentinula.</title>
        <authorList>
            <consortium name="DOE Joint Genome Institute"/>
            <person name="Sierra-Patev S."/>
            <person name="Min B."/>
            <person name="Naranjo-Ortiz M."/>
            <person name="Looney B."/>
            <person name="Konkel Z."/>
            <person name="Slot J.C."/>
            <person name="Sakamoto Y."/>
            <person name="Steenwyk J.L."/>
            <person name="Rokas A."/>
            <person name="Carro J."/>
            <person name="Camarero S."/>
            <person name="Ferreira P."/>
            <person name="Molpeceres G."/>
            <person name="Ruiz-Duenas F.J."/>
            <person name="Serrano A."/>
            <person name="Henrissat B."/>
            <person name="Drula E."/>
            <person name="Hughes K.W."/>
            <person name="Mata J.L."/>
            <person name="Ishikawa N.K."/>
            <person name="Vargas-Isla R."/>
            <person name="Ushijima S."/>
            <person name="Smith C.A."/>
            <person name="Ahrendt S."/>
            <person name="Andreopoulos W."/>
            <person name="He G."/>
            <person name="Labutti K."/>
            <person name="Lipzen A."/>
            <person name="Ng V."/>
            <person name="Riley R."/>
            <person name="Sandor L."/>
            <person name="Barry K."/>
            <person name="Martinez A.T."/>
            <person name="Xiao Y."/>
            <person name="Gibbons J.G."/>
            <person name="Terashima K."/>
            <person name="Grigoriev I.V."/>
            <person name="Hibbett D.S."/>
        </authorList>
    </citation>
    <scope>NUCLEOTIDE SEQUENCE</scope>
    <source>
        <strain evidence="6">JLM2183</strain>
    </source>
</reference>
<dbReference type="InterPro" id="IPR014748">
    <property type="entry name" value="Enoyl-CoA_hydra_C"/>
</dbReference>
<keyword evidence="7" id="KW-1185">Reference proteome</keyword>
<dbReference type="InterPro" id="IPR045002">
    <property type="entry name" value="Ech1-like"/>
</dbReference>
<accession>A0A9W8ZYR3</accession>
<dbReference type="Proteomes" id="UP001150266">
    <property type="component" value="Unassembled WGS sequence"/>
</dbReference>
<dbReference type="SUPFAM" id="SSF52096">
    <property type="entry name" value="ClpP/crotonase"/>
    <property type="match status" value="1"/>
</dbReference>
<keyword evidence="5" id="KW-0413">Isomerase</keyword>
<evidence type="ECO:0000256" key="1">
    <source>
        <dbReference type="ARBA" id="ARBA00005005"/>
    </source>
</evidence>
<dbReference type="EMBL" id="JAOTPV010000033">
    <property type="protein sequence ID" value="KAJ4469205.1"/>
    <property type="molecule type" value="Genomic_DNA"/>
</dbReference>
<dbReference type="GO" id="GO:0051750">
    <property type="term" value="F:delta(3,5)-delta(2,4)-dienoyl-CoA isomerase activity"/>
    <property type="evidence" value="ECO:0007669"/>
    <property type="project" value="TreeGrafter"/>
</dbReference>
<evidence type="ECO:0000256" key="2">
    <source>
        <dbReference type="ARBA" id="ARBA00005254"/>
    </source>
</evidence>
<evidence type="ECO:0000256" key="4">
    <source>
        <dbReference type="ARBA" id="ARBA00023098"/>
    </source>
</evidence>
<sequence length="286" mass="31332">MDLSSKWIKVSEPFPHILHVELARDPVNAVGFEFWKAYGTTFDSISEKKPHVRAVILSSAFSDIFSAGFDLYNAGQIMKGRTDADPASDAARIAMNFQKQIEQIQEAIMAPERCTFPVIAAVHGTNIGLGVDIIASCDIRYAASNARFTLKQVDIGMAADMGTLAYLPKVMGNMSFVREMAYTADWFSADRAEQMGLVSKVVDGGKEEVVASALELAKRIATKSPIAVTGTKRLLSHGSDHSVAESLQYTTWWNAIMLQTKDFLKRPGSSFLPARPGDFKFGTPKL</sequence>
<dbReference type="Gene3D" id="3.90.226.10">
    <property type="entry name" value="2-enoyl-CoA Hydratase, Chain A, domain 1"/>
    <property type="match status" value="1"/>
</dbReference>
<evidence type="ECO:0000256" key="5">
    <source>
        <dbReference type="ARBA" id="ARBA00023235"/>
    </source>
</evidence>
<dbReference type="Gene3D" id="1.10.12.10">
    <property type="entry name" value="Lyase 2-enoyl-coa Hydratase, Chain A, domain 2"/>
    <property type="match status" value="1"/>
</dbReference>
<evidence type="ECO:0000256" key="3">
    <source>
        <dbReference type="ARBA" id="ARBA00022832"/>
    </source>
</evidence>
<dbReference type="Pfam" id="PF00378">
    <property type="entry name" value="ECH_1"/>
    <property type="match status" value="1"/>
</dbReference>
<dbReference type="PANTHER" id="PTHR43149">
    <property type="entry name" value="ENOYL-COA HYDRATASE"/>
    <property type="match status" value="1"/>
</dbReference>
<protein>
    <submittedName>
        <fullName evidence="6">ClpP/crotonase</fullName>
    </submittedName>
</protein>
<dbReference type="InterPro" id="IPR029045">
    <property type="entry name" value="ClpP/crotonase-like_dom_sf"/>
</dbReference>
<dbReference type="GO" id="GO:0005739">
    <property type="term" value="C:mitochondrion"/>
    <property type="evidence" value="ECO:0007669"/>
    <property type="project" value="TreeGrafter"/>
</dbReference>
<evidence type="ECO:0000313" key="7">
    <source>
        <dbReference type="Proteomes" id="UP001150266"/>
    </source>
</evidence>
<organism evidence="6 7">
    <name type="scientific">Lentinula aciculospora</name>
    <dbReference type="NCBI Taxonomy" id="153920"/>
    <lineage>
        <taxon>Eukaryota</taxon>
        <taxon>Fungi</taxon>
        <taxon>Dikarya</taxon>
        <taxon>Basidiomycota</taxon>
        <taxon>Agaricomycotina</taxon>
        <taxon>Agaricomycetes</taxon>
        <taxon>Agaricomycetidae</taxon>
        <taxon>Agaricales</taxon>
        <taxon>Marasmiineae</taxon>
        <taxon>Omphalotaceae</taxon>
        <taxon>Lentinula</taxon>
    </lineage>
</organism>
<keyword evidence="3" id="KW-0276">Fatty acid metabolism</keyword>
<comment type="pathway">
    <text evidence="1">Lipid metabolism; fatty acid beta-oxidation.</text>
</comment>
<keyword evidence="4" id="KW-0443">Lipid metabolism</keyword>
<comment type="similarity">
    <text evidence="2">Belongs to the enoyl-CoA hydratase/isomerase family.</text>
</comment>